<evidence type="ECO:0000313" key="1">
    <source>
        <dbReference type="EMBL" id="KFE66246.1"/>
    </source>
</evidence>
<gene>
    <name evidence="1" type="ORF">DB31_1311</name>
</gene>
<protein>
    <submittedName>
        <fullName evidence="1">Uncharacterized protein</fullName>
    </submittedName>
</protein>
<comment type="caution">
    <text evidence="1">The sequence shown here is derived from an EMBL/GenBank/DDBJ whole genome shotgun (WGS) entry which is preliminary data.</text>
</comment>
<reference evidence="1 2" key="1">
    <citation type="submission" date="2014-04" db="EMBL/GenBank/DDBJ databases">
        <title>Genome assembly of Hyalangium minutum DSM 14724.</title>
        <authorList>
            <person name="Sharma G."/>
            <person name="Subramanian S."/>
        </authorList>
    </citation>
    <scope>NUCLEOTIDE SEQUENCE [LARGE SCALE GENOMIC DNA]</scope>
    <source>
        <strain evidence="1 2">DSM 14724</strain>
    </source>
</reference>
<dbReference type="Proteomes" id="UP000028725">
    <property type="component" value="Unassembled WGS sequence"/>
</dbReference>
<dbReference type="STRING" id="394096.DB31_1311"/>
<keyword evidence="2" id="KW-1185">Reference proteome</keyword>
<dbReference type="AlphaFoldDB" id="A0A085WEY3"/>
<sequence>MNEWEVLLPGLLHFHRALITGVHRACRGKSPDRDDFDRRLDAERIRTNSKGL</sequence>
<name>A0A085WEY3_9BACT</name>
<accession>A0A085WEY3</accession>
<organism evidence="1 2">
    <name type="scientific">Hyalangium minutum</name>
    <dbReference type="NCBI Taxonomy" id="394096"/>
    <lineage>
        <taxon>Bacteria</taxon>
        <taxon>Pseudomonadati</taxon>
        <taxon>Myxococcota</taxon>
        <taxon>Myxococcia</taxon>
        <taxon>Myxococcales</taxon>
        <taxon>Cystobacterineae</taxon>
        <taxon>Archangiaceae</taxon>
        <taxon>Hyalangium</taxon>
    </lineage>
</organism>
<proteinExistence type="predicted"/>
<dbReference type="RefSeq" id="WP_157232205.1">
    <property type="nucleotide sequence ID" value="NZ_JMCB01000011.1"/>
</dbReference>
<dbReference type="EMBL" id="JMCB01000011">
    <property type="protein sequence ID" value="KFE66246.1"/>
    <property type="molecule type" value="Genomic_DNA"/>
</dbReference>
<evidence type="ECO:0000313" key="2">
    <source>
        <dbReference type="Proteomes" id="UP000028725"/>
    </source>
</evidence>